<feature type="domain" description="PAN-3" evidence="1">
    <location>
        <begin position="153"/>
        <end position="190"/>
    </location>
</feature>
<proteinExistence type="predicted"/>
<dbReference type="AlphaFoldDB" id="A0A6J8D0W0"/>
<sequence>MTAGKGWTNNATIFAVKEKVTWYSAMEAVNCQFGKLLIPRSTLLKTFAENTQVSDRLNDSIVWIGAIKSEYDGQLYYSDTCTQINLDFIDLPKLPGRRECVFLNISVKTMLFGYDDCMALHPYLCLTINEPIEPVIFENVTVQSYSGYNVDMIQKDNTQDWENCTKACTTAMNCIAALFSWTEINCVLYKDGVSGIFESKNVLLISNVTEKTKLYLSSWKRGMYFSRKLFLLYWYINLA</sequence>
<dbReference type="Gene3D" id="3.10.100.10">
    <property type="entry name" value="Mannose-Binding Protein A, subunit A"/>
    <property type="match status" value="1"/>
</dbReference>
<accession>A0A6J8D0W0</accession>
<reference evidence="2 3" key="1">
    <citation type="submission" date="2020-06" db="EMBL/GenBank/DDBJ databases">
        <authorList>
            <person name="Li R."/>
            <person name="Bekaert M."/>
        </authorList>
    </citation>
    <scope>NUCLEOTIDE SEQUENCE [LARGE SCALE GENOMIC DNA]</scope>
    <source>
        <strain evidence="3">wild</strain>
    </source>
</reference>
<evidence type="ECO:0000313" key="3">
    <source>
        <dbReference type="Proteomes" id="UP000507470"/>
    </source>
</evidence>
<keyword evidence="3" id="KW-1185">Reference proteome</keyword>
<dbReference type="SUPFAM" id="SSF56436">
    <property type="entry name" value="C-type lectin-like"/>
    <property type="match status" value="1"/>
</dbReference>
<dbReference type="InterPro" id="IPR016186">
    <property type="entry name" value="C-type_lectin-like/link_sf"/>
</dbReference>
<dbReference type="CDD" id="cd00037">
    <property type="entry name" value="CLECT"/>
    <property type="match status" value="1"/>
</dbReference>
<evidence type="ECO:0000313" key="2">
    <source>
        <dbReference type="EMBL" id="CAC5400892.1"/>
    </source>
</evidence>
<protein>
    <recommendedName>
        <fullName evidence="1">PAN-3 domain-containing protein</fullName>
    </recommendedName>
</protein>
<dbReference type="InterPro" id="IPR006583">
    <property type="entry name" value="PAN-3_domain"/>
</dbReference>
<dbReference type="EMBL" id="CACVKT020006342">
    <property type="protein sequence ID" value="CAC5400892.1"/>
    <property type="molecule type" value="Genomic_DNA"/>
</dbReference>
<name>A0A6J8D0W0_MYTCO</name>
<dbReference type="Pfam" id="PF08277">
    <property type="entry name" value="PAN_3"/>
    <property type="match status" value="1"/>
</dbReference>
<dbReference type="InterPro" id="IPR016187">
    <property type="entry name" value="CTDL_fold"/>
</dbReference>
<dbReference type="Proteomes" id="UP000507470">
    <property type="component" value="Unassembled WGS sequence"/>
</dbReference>
<gene>
    <name evidence="2" type="ORF">MCOR_35040</name>
</gene>
<organism evidence="2 3">
    <name type="scientific">Mytilus coruscus</name>
    <name type="common">Sea mussel</name>
    <dbReference type="NCBI Taxonomy" id="42192"/>
    <lineage>
        <taxon>Eukaryota</taxon>
        <taxon>Metazoa</taxon>
        <taxon>Spiralia</taxon>
        <taxon>Lophotrochozoa</taxon>
        <taxon>Mollusca</taxon>
        <taxon>Bivalvia</taxon>
        <taxon>Autobranchia</taxon>
        <taxon>Pteriomorphia</taxon>
        <taxon>Mytilida</taxon>
        <taxon>Mytiloidea</taxon>
        <taxon>Mytilidae</taxon>
        <taxon>Mytilinae</taxon>
        <taxon>Mytilus</taxon>
    </lineage>
</organism>
<evidence type="ECO:0000259" key="1">
    <source>
        <dbReference type="Pfam" id="PF08277"/>
    </source>
</evidence>